<protein>
    <submittedName>
        <fullName evidence="1">Uncharacterized protein</fullName>
    </submittedName>
</protein>
<dbReference type="EMBL" id="KY451035">
    <property type="protein sequence ID" value="AVL25832.1"/>
    <property type="molecule type" value="Genomic_RNA"/>
</dbReference>
<sequence>MLINLFIKLDTGIFVYYLSDNRDFLGDILTITVEDLTILEDLLFDFPFVKQGW</sequence>
<name>A0A3S5WLI7_9CLOS</name>
<proteinExistence type="predicted"/>
<organism evidence="1">
    <name type="scientific">Arracacha latent virus C</name>
    <dbReference type="NCBI Taxonomy" id="2057938"/>
    <lineage>
        <taxon>Viruses</taxon>
        <taxon>Riboviria</taxon>
        <taxon>Orthornavirae</taxon>
        <taxon>Kitrinoviricota</taxon>
        <taxon>Alsuviricetes</taxon>
        <taxon>Martellivirales</taxon>
        <taxon>Closteroviridae</taxon>
    </lineage>
</organism>
<accession>A0A3S5WLI7</accession>
<evidence type="ECO:0000313" key="1">
    <source>
        <dbReference type="EMBL" id="AVL25832.1"/>
    </source>
</evidence>
<reference evidence="1" key="1">
    <citation type="submission" date="2017-01" db="EMBL/GenBank/DDBJ databases">
        <title>New viruses found in arracacha (Arracacia xanthorrhiza) using Next generation sequencing.</title>
        <authorList>
            <person name="De Souza J."/>
            <person name="Fuentes S."/>
            <person name="Muller G."/>
            <person name="Guzman M."/>
            <person name="Cuellar W."/>
            <person name="Kreuze J."/>
        </authorList>
    </citation>
    <scope>NUCLEOTIDE SEQUENCE</scope>
    <source>
        <strain evidence="1">Ayacucho1</strain>
    </source>
</reference>